<dbReference type="AlphaFoldDB" id="A0A382B2Z9"/>
<protein>
    <submittedName>
        <fullName evidence="2">Uncharacterized protein</fullName>
    </submittedName>
</protein>
<organism evidence="2">
    <name type="scientific">marine metagenome</name>
    <dbReference type="NCBI Taxonomy" id="408172"/>
    <lineage>
        <taxon>unclassified sequences</taxon>
        <taxon>metagenomes</taxon>
        <taxon>ecological metagenomes</taxon>
    </lineage>
</organism>
<accession>A0A382B2Z9</accession>
<dbReference type="EMBL" id="UINC01027970">
    <property type="protein sequence ID" value="SVB08128.1"/>
    <property type="molecule type" value="Genomic_DNA"/>
</dbReference>
<keyword evidence="1" id="KW-1133">Transmembrane helix</keyword>
<reference evidence="2" key="1">
    <citation type="submission" date="2018-05" db="EMBL/GenBank/DDBJ databases">
        <authorList>
            <person name="Lanie J.A."/>
            <person name="Ng W.-L."/>
            <person name="Kazmierczak K.M."/>
            <person name="Andrzejewski T.M."/>
            <person name="Davidsen T.M."/>
            <person name="Wayne K.J."/>
            <person name="Tettelin H."/>
            <person name="Glass J.I."/>
            <person name="Rusch D."/>
            <person name="Podicherti R."/>
            <person name="Tsui H.-C.T."/>
            <person name="Winkler M.E."/>
        </authorList>
    </citation>
    <scope>NUCLEOTIDE SEQUENCE</scope>
</reference>
<feature type="transmembrane region" description="Helical" evidence="1">
    <location>
        <begin position="6"/>
        <end position="27"/>
    </location>
</feature>
<evidence type="ECO:0000313" key="2">
    <source>
        <dbReference type="EMBL" id="SVB08128.1"/>
    </source>
</evidence>
<proteinExistence type="predicted"/>
<sequence>MIVSSLLLAVQMDMYFLMSNAIIIQIWQY</sequence>
<keyword evidence="1" id="KW-0812">Transmembrane</keyword>
<keyword evidence="1" id="KW-0472">Membrane</keyword>
<evidence type="ECO:0000256" key="1">
    <source>
        <dbReference type="SAM" id="Phobius"/>
    </source>
</evidence>
<name>A0A382B2Z9_9ZZZZ</name>
<gene>
    <name evidence="2" type="ORF">METZ01_LOCUS160982</name>
</gene>